<keyword evidence="11 22" id="KW-1133">Transmembrane helix</keyword>
<keyword evidence="17" id="KW-0393">Immunoglobulin domain</keyword>
<feature type="compositionally biased region" description="Low complexity" evidence="21">
    <location>
        <begin position="1259"/>
        <end position="1288"/>
    </location>
</feature>
<dbReference type="Pfam" id="PF07714">
    <property type="entry name" value="PK_Tyr_Ser-Thr"/>
    <property type="match status" value="1"/>
</dbReference>
<dbReference type="SUPFAM" id="SSF56112">
    <property type="entry name" value="Protein kinase-like (PK-like)"/>
    <property type="match status" value="1"/>
</dbReference>
<keyword evidence="8 20" id="KW-0547">Nucleotide-binding</keyword>
<dbReference type="InterPro" id="IPR050122">
    <property type="entry name" value="RTK"/>
</dbReference>
<dbReference type="InterPro" id="IPR001245">
    <property type="entry name" value="Ser-Thr/Tyr_kinase_cat_dom"/>
</dbReference>
<feature type="binding site" evidence="20">
    <location>
        <position position="958"/>
    </location>
    <ligand>
        <name>ATP</name>
        <dbReference type="ChEBI" id="CHEBI:30616"/>
    </ligand>
</feature>
<evidence type="ECO:0000256" key="1">
    <source>
        <dbReference type="ARBA" id="ARBA00004167"/>
    </source>
</evidence>
<dbReference type="Gene3D" id="3.30.200.20">
    <property type="entry name" value="Phosphorylase Kinase, domain 1"/>
    <property type="match status" value="1"/>
</dbReference>
<keyword evidence="9" id="KW-0418">Kinase</keyword>
<dbReference type="GO" id="GO:0007169">
    <property type="term" value="P:cell surface receptor protein tyrosine kinase signaling pathway"/>
    <property type="evidence" value="ECO:0007669"/>
    <property type="project" value="TreeGrafter"/>
</dbReference>
<sequence length="1405" mass="158733">MKKPKSHLAMGVLFQFQKLWPLLPLVTLMFLSPIMALIGQVVADSCVINTQNQYPKQAHYFFYKDQDLPIILEDSNRISHRITNMILKIILQTVAGYQNIKIEHCYFYDNHNITILLDRISGNMASKHCQPPTVNYDIIPNTMVNLEAWMVAGFDKGPWLDTHLLVDAGPLGPQGRMGWFIPTAVVDEVWRNDSKIIDHWISFSVPKLAGMFSWWGKKELELLKPDYRVDAFRNPRCQEFKGKRPKCATLFASNKGVDAGILESQILALNMSVDIVWLEDKLHSFINEQVQVNHRVLFFSSQPDTLTASGKFTRVNFPETHSSHKNDPRDCDFPVNQLTKVLWGPLKTGAPEAYHIISKMSFSDIEYDQLIALYPDNSVNEIACWWVQNNMAQWDKWLPNSLREKPKIYLGGLFPLSGRMWSQPGLVAGAKLAVDLVNKDPETLPNHTLMLLEYDTKCEDDVAMSQFISLAQQRNPPIAGILGTGCSDPAERIAALSKHFNIMMVSYGAEAQVLSDREKYPYFFRTVPPVQLYTQVFPNLFRELGWRTVGALAEGGQEFPEYQMALQERLKLHGISLIVRRKSLNGTHSPDVSQILKEFKAQNVRVIIADVFSHVAREIMCEAYKQKMTAFEGYVWFLPSWYPKDWQNVDYYNSEPNTHEAYPHRENVPCTTAEVEHGAEGHFVLSKSFTAPLDTWVVGNITVSEFKALYAKRLGTFVEESNFASFAYDAVWVYAKGLHALLKQNHGALETIHSVKTARAFRSAIANLSFSGVSGWIKFDGSDRNADLIILQEFSNDTRVVGHYSPIKEPKGEPILKIYTSLIRWLSPLSPVNDKQENSMEECLFESFRAQLGVTCTIANVIVTVFVFFGFVIIAIIIPIVMKYRCDARMKKFKATHERIKELGLFKEEFSPILTVDDWEIPRKDVVLNRVLGEGAFGTVMGGEMYKEKEGWVAVAVKTLKLDHKVEEKLDFFREVDMMKSFKHENIVQLWGVCTRKEPMYAVMEFLLHGDLKTYLLSRRNLVGQGVKEAEDVKAENLTQMAVDVAKGLDFLHSLKYVHRDIACRNCLVHANKTVKISDFGMTRHISSTDYYRFSRKAMLPVRWTAPEALKDGIYSAKSDIWSFGVLVFEIVTFGSFPYQGLSNKEVLDYVGKGNLLMLPEKCPAELKSFIRWCLSYDPGYRPDLLDILSFLNFSPAFLTPCLDAPTTSIVHEDTDSLEMPASQGVSSHLLASSVPQSSTNTDHQAWQEKLKDKKKTFSVPGLSSLGKSGKSTVSTRSPVSSSRSSSVCSGMLQSSSICGLNTCSIANSVSANEDERDDCAGSETLNYNYIKTEMLRHSLRSHHKDGAADVDIETSKIERRKSSVSDHRRFSLNAGSDKGDISSGYISQNSKGESKQICQTVTSL</sequence>
<dbReference type="PROSITE" id="PS00107">
    <property type="entry name" value="PROTEIN_KINASE_ATP"/>
    <property type="match status" value="1"/>
</dbReference>
<evidence type="ECO:0000313" key="24">
    <source>
        <dbReference type="EMBL" id="CAL1544100.1"/>
    </source>
</evidence>
<evidence type="ECO:0000256" key="14">
    <source>
        <dbReference type="ARBA" id="ARBA00023157"/>
    </source>
</evidence>
<keyword evidence="10 20" id="KW-0067">ATP-binding</keyword>
<evidence type="ECO:0000256" key="5">
    <source>
        <dbReference type="ARBA" id="ARBA00022692"/>
    </source>
</evidence>
<feature type="transmembrane region" description="Helical" evidence="22">
    <location>
        <begin position="1121"/>
        <end position="1139"/>
    </location>
</feature>
<protein>
    <recommendedName>
        <fullName evidence="2">receptor protein-tyrosine kinase</fullName>
        <ecNumber evidence="2">2.7.10.1</ecNumber>
    </recommendedName>
</protein>
<evidence type="ECO:0000259" key="23">
    <source>
        <dbReference type="PROSITE" id="PS50011"/>
    </source>
</evidence>
<dbReference type="GO" id="GO:0043235">
    <property type="term" value="C:receptor complex"/>
    <property type="evidence" value="ECO:0007669"/>
    <property type="project" value="TreeGrafter"/>
</dbReference>
<gene>
    <name evidence="24" type="ORF">GSLYS_00017613001</name>
</gene>
<dbReference type="SMART" id="SM00220">
    <property type="entry name" value="S_TKc"/>
    <property type="match status" value="1"/>
</dbReference>
<evidence type="ECO:0000256" key="11">
    <source>
        <dbReference type="ARBA" id="ARBA00022989"/>
    </source>
</evidence>
<dbReference type="GO" id="GO:0005886">
    <property type="term" value="C:plasma membrane"/>
    <property type="evidence" value="ECO:0007669"/>
    <property type="project" value="TreeGrafter"/>
</dbReference>
<dbReference type="EC" id="2.7.10.1" evidence="2"/>
<dbReference type="GO" id="GO:0005524">
    <property type="term" value="F:ATP binding"/>
    <property type="evidence" value="ECO:0007669"/>
    <property type="project" value="UniProtKB-UniRule"/>
</dbReference>
<evidence type="ECO:0000313" key="25">
    <source>
        <dbReference type="Proteomes" id="UP001497497"/>
    </source>
</evidence>
<comment type="caution">
    <text evidence="24">The sequence shown here is derived from an EMBL/GenBank/DDBJ whole genome shotgun (WGS) entry which is preliminary data.</text>
</comment>
<dbReference type="CDD" id="cd06366">
    <property type="entry name" value="PBP1_GABAb_receptor"/>
    <property type="match status" value="1"/>
</dbReference>
<evidence type="ECO:0000256" key="4">
    <source>
        <dbReference type="ARBA" id="ARBA00022679"/>
    </source>
</evidence>
<keyword evidence="25" id="KW-1185">Reference proteome</keyword>
<evidence type="ECO:0000256" key="10">
    <source>
        <dbReference type="ARBA" id="ARBA00022840"/>
    </source>
</evidence>
<dbReference type="PANTHER" id="PTHR24416:SF489">
    <property type="entry name" value="PROTEIN KINASE DOMAIN-CONTAINING PROTEIN"/>
    <property type="match status" value="1"/>
</dbReference>
<organism evidence="24 25">
    <name type="scientific">Lymnaea stagnalis</name>
    <name type="common">Great pond snail</name>
    <name type="synonym">Helix stagnalis</name>
    <dbReference type="NCBI Taxonomy" id="6523"/>
    <lineage>
        <taxon>Eukaryota</taxon>
        <taxon>Metazoa</taxon>
        <taxon>Spiralia</taxon>
        <taxon>Lophotrochozoa</taxon>
        <taxon>Mollusca</taxon>
        <taxon>Gastropoda</taxon>
        <taxon>Heterobranchia</taxon>
        <taxon>Euthyneura</taxon>
        <taxon>Panpulmonata</taxon>
        <taxon>Hygrophila</taxon>
        <taxon>Lymnaeoidea</taxon>
        <taxon>Lymnaeidae</taxon>
        <taxon>Lymnaea</taxon>
    </lineage>
</organism>
<evidence type="ECO:0000256" key="22">
    <source>
        <dbReference type="SAM" id="Phobius"/>
    </source>
</evidence>
<feature type="transmembrane region" description="Helical" evidence="22">
    <location>
        <begin position="858"/>
        <end position="882"/>
    </location>
</feature>
<keyword evidence="5 22" id="KW-0812">Transmembrane</keyword>
<dbReference type="GO" id="GO:0004714">
    <property type="term" value="F:transmembrane receptor protein tyrosine kinase activity"/>
    <property type="evidence" value="ECO:0007669"/>
    <property type="project" value="UniProtKB-EC"/>
</dbReference>
<feature type="region of interest" description="Disordered" evidence="21">
    <location>
        <begin position="1231"/>
        <end position="1288"/>
    </location>
</feature>
<keyword evidence="4" id="KW-0808">Transferase</keyword>
<evidence type="ECO:0000256" key="16">
    <source>
        <dbReference type="ARBA" id="ARBA00023180"/>
    </source>
</evidence>
<feature type="domain" description="Protein kinase" evidence="23">
    <location>
        <begin position="926"/>
        <end position="1198"/>
    </location>
</feature>
<evidence type="ECO:0000256" key="7">
    <source>
        <dbReference type="ARBA" id="ARBA00022737"/>
    </source>
</evidence>
<evidence type="ECO:0000256" key="17">
    <source>
        <dbReference type="ARBA" id="ARBA00023319"/>
    </source>
</evidence>
<comment type="catalytic activity">
    <reaction evidence="18">
        <text>L-tyrosyl-[protein] + ATP = O-phospho-L-tyrosyl-[protein] + ADP + H(+)</text>
        <dbReference type="Rhea" id="RHEA:10596"/>
        <dbReference type="Rhea" id="RHEA-COMP:10136"/>
        <dbReference type="Rhea" id="RHEA-COMP:20101"/>
        <dbReference type="ChEBI" id="CHEBI:15378"/>
        <dbReference type="ChEBI" id="CHEBI:30616"/>
        <dbReference type="ChEBI" id="CHEBI:46858"/>
        <dbReference type="ChEBI" id="CHEBI:61978"/>
        <dbReference type="ChEBI" id="CHEBI:456216"/>
        <dbReference type="EC" id="2.7.10.1"/>
    </reaction>
</comment>
<dbReference type="FunFam" id="3.30.200.20:FF:000593">
    <property type="entry name" value="Predicted protein"/>
    <property type="match status" value="1"/>
</dbReference>
<name>A0AAV2IDH1_LYMST</name>
<proteinExistence type="predicted"/>
<dbReference type="PROSITE" id="PS00109">
    <property type="entry name" value="PROTEIN_KINASE_TYR"/>
    <property type="match status" value="1"/>
</dbReference>
<keyword evidence="3" id="KW-0597">Phosphoprotein</keyword>
<keyword evidence="14" id="KW-1015">Disulfide bond</keyword>
<comment type="subcellular location">
    <subcellularLocation>
        <location evidence="1">Membrane</location>
        <topology evidence="1">Single-pass membrane protein</topology>
    </subcellularLocation>
</comment>
<evidence type="ECO:0000256" key="9">
    <source>
        <dbReference type="ARBA" id="ARBA00022777"/>
    </source>
</evidence>
<dbReference type="Pfam" id="PF01094">
    <property type="entry name" value="ANF_receptor"/>
    <property type="match status" value="1"/>
</dbReference>
<dbReference type="PROSITE" id="PS50011">
    <property type="entry name" value="PROTEIN_KINASE_DOM"/>
    <property type="match status" value="1"/>
</dbReference>
<dbReference type="SUPFAM" id="SSF53850">
    <property type="entry name" value="Periplasmic binding protein-like II"/>
    <property type="match status" value="1"/>
</dbReference>
<reference evidence="24 25" key="1">
    <citation type="submission" date="2024-04" db="EMBL/GenBank/DDBJ databases">
        <authorList>
            <consortium name="Genoscope - CEA"/>
            <person name="William W."/>
        </authorList>
    </citation>
    <scope>NUCLEOTIDE SEQUENCE [LARGE SCALE GENOMIC DNA]</scope>
</reference>
<dbReference type="InterPro" id="IPR000719">
    <property type="entry name" value="Prot_kinase_dom"/>
</dbReference>
<keyword evidence="12 22" id="KW-0472">Membrane</keyword>
<evidence type="ECO:0000256" key="12">
    <source>
        <dbReference type="ARBA" id="ARBA00023136"/>
    </source>
</evidence>
<feature type="compositionally biased region" description="Polar residues" evidence="21">
    <location>
        <begin position="1231"/>
        <end position="1245"/>
    </location>
</feature>
<evidence type="ECO:0000256" key="13">
    <source>
        <dbReference type="ARBA" id="ARBA00023137"/>
    </source>
</evidence>
<evidence type="ECO:0000256" key="3">
    <source>
        <dbReference type="ARBA" id="ARBA00022553"/>
    </source>
</evidence>
<keyword evidence="16" id="KW-0325">Glycoprotein</keyword>
<dbReference type="InterPro" id="IPR011009">
    <property type="entry name" value="Kinase-like_dom_sf"/>
</dbReference>
<dbReference type="Gene3D" id="3.40.50.2300">
    <property type="match status" value="2"/>
</dbReference>
<dbReference type="PRINTS" id="PR01176">
    <property type="entry name" value="GABABRECEPTR"/>
</dbReference>
<evidence type="ECO:0000256" key="15">
    <source>
        <dbReference type="ARBA" id="ARBA00023170"/>
    </source>
</evidence>
<evidence type="ECO:0000256" key="6">
    <source>
        <dbReference type="ARBA" id="ARBA00022729"/>
    </source>
</evidence>
<dbReference type="Proteomes" id="UP001497497">
    <property type="component" value="Unassembled WGS sequence"/>
</dbReference>
<dbReference type="InterPro" id="IPR001828">
    <property type="entry name" value="ANF_lig-bd_rcpt"/>
</dbReference>
<dbReference type="PRINTS" id="PR00109">
    <property type="entry name" value="TYRKINASE"/>
</dbReference>
<dbReference type="SMART" id="SM00219">
    <property type="entry name" value="TyrKc"/>
    <property type="match status" value="1"/>
</dbReference>
<keyword evidence="15" id="KW-0675">Receptor</keyword>
<dbReference type="InterPro" id="IPR028082">
    <property type="entry name" value="Peripla_BP_I"/>
</dbReference>
<keyword evidence="13" id="KW-0829">Tyrosine-protein kinase</keyword>
<keyword evidence="6" id="KW-0732">Signal</keyword>
<dbReference type="CDD" id="cd00192">
    <property type="entry name" value="PTKc"/>
    <property type="match status" value="1"/>
</dbReference>
<accession>A0AAV2IDH1</accession>
<dbReference type="InterPro" id="IPR020635">
    <property type="entry name" value="Tyr_kinase_cat_dom"/>
</dbReference>
<dbReference type="EMBL" id="CAXITT010000596">
    <property type="protein sequence ID" value="CAL1544100.1"/>
    <property type="molecule type" value="Genomic_DNA"/>
</dbReference>
<comment type="function">
    <text evidence="19">Receptor for basic fibroblast growth factor.</text>
</comment>
<keyword evidence="7" id="KW-0677">Repeat</keyword>
<dbReference type="SUPFAM" id="SSF53822">
    <property type="entry name" value="Periplasmic binding protein-like I"/>
    <property type="match status" value="1"/>
</dbReference>
<dbReference type="InterPro" id="IPR017441">
    <property type="entry name" value="Protein_kinase_ATP_BS"/>
</dbReference>
<dbReference type="PANTHER" id="PTHR24416">
    <property type="entry name" value="TYROSINE-PROTEIN KINASE RECEPTOR"/>
    <property type="match status" value="1"/>
</dbReference>
<evidence type="ECO:0000256" key="2">
    <source>
        <dbReference type="ARBA" id="ARBA00011902"/>
    </source>
</evidence>
<dbReference type="InterPro" id="IPR008266">
    <property type="entry name" value="Tyr_kinase_AS"/>
</dbReference>
<evidence type="ECO:0000256" key="8">
    <source>
        <dbReference type="ARBA" id="ARBA00022741"/>
    </source>
</evidence>
<evidence type="ECO:0000256" key="20">
    <source>
        <dbReference type="PROSITE-ProRule" id="PRU10141"/>
    </source>
</evidence>
<evidence type="ECO:0000256" key="19">
    <source>
        <dbReference type="ARBA" id="ARBA00056965"/>
    </source>
</evidence>
<evidence type="ECO:0000256" key="18">
    <source>
        <dbReference type="ARBA" id="ARBA00051243"/>
    </source>
</evidence>
<evidence type="ECO:0000256" key="21">
    <source>
        <dbReference type="SAM" id="MobiDB-lite"/>
    </source>
</evidence>
<dbReference type="Gene3D" id="1.10.510.10">
    <property type="entry name" value="Transferase(Phosphotransferase) domain 1"/>
    <property type="match status" value="1"/>
</dbReference>